<feature type="domain" description="Nephrocystin 3-like N-terminal" evidence="4">
    <location>
        <begin position="407"/>
        <end position="583"/>
    </location>
</feature>
<sequence>MPLSFPKFRRHRDKDRAKGKDQEAQNRPNGQHSGRAPAPSSALGTSSRKEQPAENNPDITGSHDPANKEVAAATTVISIQSDVVGLEPSGKGTQPASDDVSRSVWNRAYEQLKSGDDTAKLVTAYEKILTSTFQDEREDPAVRLSDRSPNMFACDDDTRMARMGEVARLTLARARRHDAVNLAVSQAIDFTKTIQNAVGAMLAAYPPAAIAWSGICAILPMLASTAIQNIALKDGLFYVTEKLEWYLAISRLELKNSLSTSDADLVRLRSLTESKVLQLVQSFLEFEMKSVCFSFGTSPIVRTLETMLSIDDWQTRTDSLKTLEAEIKDYISQYRGASNSVSLIDISDSTSQISGVLTELRLLRKQQAEEGQRQAESQRLELVAKFSTESTCPYVERMDAVSKRVEGTCEWLQTHGRYKTWLESPDGGLLLLSADPGCGKSVLSRFLIEDVLPVKMPDAVLCYFFFKDSPDQNNICVALCALIHQILSQYPELTDLVVNDTIKNGTGLTSKERTLWRIFEKITDRNMTTRDVVCVLDALDECQRADRISLINHIKDLMDSNRNTARKRTEMSSRKIKFLITTRGYPDILKLFRFFSQGWIHLAGEDKQEVDKIQSEIALVLNFKLSQLADEKGFDATRKEKIRSGLIKKGGQQRTYLWVRLVFEVLEANLRDQLKVWNQLVNTVPQTVYDAYDKLLNRVHHEDKDRVITLLSLMIAALRPLSVQTAALLLGARDLADSSGDTLQGIDDGEELDLESDEAFKAWVIGTCGIFVTVYDEQLFFIHQTAKEFLLAKKEAAGGDGLRSFNNSITEQKAHKIMAESCLLVWKYGRLDSDDERYRYCLDFTAHHFREAQSFSTGAEVAVQDIDDRFWDIYMASWDDIAFIRAQSLSNFLRTYDEETFSAPYTDQVQLAFMATFGHYRLLDRKLRQSTASSHIWDAVDVPGLLSDTPAEACCAQLLLSYFPQRPMLVIQDYDHGDAAYGEQDMGPSFTISLND</sequence>
<dbReference type="Pfam" id="PF17100">
    <property type="entry name" value="NACHT_N"/>
    <property type="match status" value="1"/>
</dbReference>
<feature type="domain" description="NWD NACHT-NTPase N-terminal" evidence="3">
    <location>
        <begin position="103"/>
        <end position="328"/>
    </location>
</feature>
<dbReference type="InterPro" id="IPR031359">
    <property type="entry name" value="NACHT_N"/>
</dbReference>
<dbReference type="AlphaFoldDB" id="A0AB34FX73"/>
<evidence type="ECO:0000313" key="6">
    <source>
        <dbReference type="Proteomes" id="UP001163105"/>
    </source>
</evidence>
<dbReference type="Pfam" id="PF24883">
    <property type="entry name" value="NPHP3_N"/>
    <property type="match status" value="1"/>
</dbReference>
<reference evidence="5" key="1">
    <citation type="submission" date="2023-01" db="EMBL/GenBank/DDBJ databases">
        <title>The growth and conidiation of Purpureocillium lavendulum are regulated by nitrogen source and histone H3K14 acetylation.</title>
        <authorList>
            <person name="Tang P."/>
            <person name="Han J."/>
            <person name="Zhang C."/>
            <person name="Tang P."/>
            <person name="Qi F."/>
            <person name="Zhang K."/>
            <person name="Liang L."/>
        </authorList>
    </citation>
    <scope>NUCLEOTIDE SEQUENCE</scope>
    <source>
        <strain evidence="5">YMF1.00683</strain>
    </source>
</reference>
<evidence type="ECO:0008006" key="7">
    <source>
        <dbReference type="Google" id="ProtNLM"/>
    </source>
</evidence>
<organism evidence="5 6">
    <name type="scientific">Purpureocillium lavendulum</name>
    <dbReference type="NCBI Taxonomy" id="1247861"/>
    <lineage>
        <taxon>Eukaryota</taxon>
        <taxon>Fungi</taxon>
        <taxon>Dikarya</taxon>
        <taxon>Ascomycota</taxon>
        <taxon>Pezizomycotina</taxon>
        <taxon>Sordariomycetes</taxon>
        <taxon>Hypocreomycetidae</taxon>
        <taxon>Hypocreales</taxon>
        <taxon>Ophiocordycipitaceae</taxon>
        <taxon>Purpureocillium</taxon>
    </lineage>
</organism>
<name>A0AB34FX73_9HYPO</name>
<protein>
    <recommendedName>
        <fullName evidence="7">NWD NACHT-NTPase N-terminal domain-containing protein</fullName>
    </recommendedName>
</protein>
<dbReference type="InterPro" id="IPR027417">
    <property type="entry name" value="P-loop_NTPase"/>
</dbReference>
<dbReference type="EMBL" id="JAQHRD010000003">
    <property type="protein sequence ID" value="KAJ6442946.1"/>
    <property type="molecule type" value="Genomic_DNA"/>
</dbReference>
<evidence type="ECO:0000313" key="5">
    <source>
        <dbReference type="EMBL" id="KAJ6442946.1"/>
    </source>
</evidence>
<dbReference type="PANTHER" id="PTHR10039">
    <property type="entry name" value="AMELOGENIN"/>
    <property type="match status" value="1"/>
</dbReference>
<evidence type="ECO:0000256" key="1">
    <source>
        <dbReference type="ARBA" id="ARBA00022737"/>
    </source>
</evidence>
<evidence type="ECO:0000259" key="4">
    <source>
        <dbReference type="Pfam" id="PF24883"/>
    </source>
</evidence>
<proteinExistence type="predicted"/>
<evidence type="ECO:0000256" key="2">
    <source>
        <dbReference type="SAM" id="MobiDB-lite"/>
    </source>
</evidence>
<comment type="caution">
    <text evidence="5">The sequence shown here is derived from an EMBL/GenBank/DDBJ whole genome shotgun (WGS) entry which is preliminary data.</text>
</comment>
<dbReference type="SUPFAM" id="SSF52540">
    <property type="entry name" value="P-loop containing nucleoside triphosphate hydrolases"/>
    <property type="match status" value="1"/>
</dbReference>
<dbReference type="Gene3D" id="3.40.50.300">
    <property type="entry name" value="P-loop containing nucleotide triphosphate hydrolases"/>
    <property type="match status" value="1"/>
</dbReference>
<dbReference type="InterPro" id="IPR056884">
    <property type="entry name" value="NPHP3-like_N"/>
</dbReference>
<feature type="compositionally biased region" description="Basic and acidic residues" evidence="2">
    <location>
        <begin position="14"/>
        <end position="24"/>
    </location>
</feature>
<feature type="region of interest" description="Disordered" evidence="2">
    <location>
        <begin position="1"/>
        <end position="65"/>
    </location>
</feature>
<keyword evidence="1" id="KW-0677">Repeat</keyword>
<dbReference type="Proteomes" id="UP001163105">
    <property type="component" value="Unassembled WGS sequence"/>
</dbReference>
<gene>
    <name evidence="5" type="ORF">O9K51_04125</name>
</gene>
<evidence type="ECO:0000259" key="3">
    <source>
        <dbReference type="Pfam" id="PF17100"/>
    </source>
</evidence>
<keyword evidence="6" id="KW-1185">Reference proteome</keyword>
<accession>A0AB34FX73</accession>